<feature type="binding site" evidence="14">
    <location>
        <position position="217"/>
    </location>
    <ligand>
        <name>FAD</name>
        <dbReference type="ChEBI" id="CHEBI:57692"/>
    </ligand>
</feature>
<dbReference type="PROSITE" id="PS50968">
    <property type="entry name" value="BIOTINYL_LIPOYL"/>
    <property type="match status" value="1"/>
</dbReference>
<keyword evidence="11 16" id="KW-0676">Redox-active center</keyword>
<keyword evidence="5" id="KW-0963">Cytoplasm</keyword>
<dbReference type="NCBIfam" id="TIGR01350">
    <property type="entry name" value="lipoamide_DH"/>
    <property type="match status" value="1"/>
</dbReference>
<keyword evidence="7 14" id="KW-0274">FAD</keyword>
<protein>
    <recommendedName>
        <fullName evidence="4 16">Dihydrolipoyl dehydrogenase</fullName>
        <ecNumber evidence="3 16">1.8.1.4</ecNumber>
    </recommendedName>
</protein>
<dbReference type="InterPro" id="IPR001100">
    <property type="entry name" value="Pyr_nuc-diS_OxRdtase"/>
</dbReference>
<dbReference type="InterPro" id="IPR036188">
    <property type="entry name" value="FAD/NAD-bd_sf"/>
</dbReference>
<keyword evidence="14" id="KW-0547">Nucleotide-binding</keyword>
<keyword evidence="8 16" id="KW-0560">Oxidoreductase</keyword>
<dbReference type="InterPro" id="IPR000089">
    <property type="entry name" value="Biotin_lipoyl"/>
</dbReference>
<evidence type="ECO:0000256" key="1">
    <source>
        <dbReference type="ARBA" id="ARBA00004496"/>
    </source>
</evidence>
<evidence type="ECO:0000256" key="11">
    <source>
        <dbReference type="ARBA" id="ARBA00023284"/>
    </source>
</evidence>
<dbReference type="InterPro" id="IPR050151">
    <property type="entry name" value="Class-I_Pyr_Nuc-Dis_Oxidored"/>
</dbReference>
<keyword evidence="6 16" id="KW-0285">Flavoprotein</keyword>
<evidence type="ECO:0000256" key="14">
    <source>
        <dbReference type="PIRSR" id="PIRSR000350-3"/>
    </source>
</evidence>
<gene>
    <name evidence="18" type="ORF">BAVI_09641</name>
</gene>
<evidence type="ECO:0000256" key="7">
    <source>
        <dbReference type="ARBA" id="ARBA00022827"/>
    </source>
</evidence>
<feature type="binding site" evidence="14">
    <location>
        <position position="411"/>
    </location>
    <ligand>
        <name>FAD</name>
        <dbReference type="ChEBI" id="CHEBI:57692"/>
    </ligand>
</feature>
<dbReference type="SUPFAM" id="SSF55424">
    <property type="entry name" value="FAD/NAD-linked reductases, dimerisation (C-terminal) domain"/>
    <property type="match status" value="1"/>
</dbReference>
<evidence type="ECO:0000256" key="2">
    <source>
        <dbReference type="ARBA" id="ARBA00007532"/>
    </source>
</evidence>
<feature type="domain" description="Lipoyl-binding" evidence="17">
    <location>
        <begin position="1"/>
        <end position="75"/>
    </location>
</feature>
<comment type="cofactor">
    <cofactor evidence="14 16">
        <name>FAD</name>
        <dbReference type="ChEBI" id="CHEBI:57692"/>
    </cofactor>
    <text evidence="14 16">Binds 1 FAD per subunit.</text>
</comment>
<dbReference type="PANTHER" id="PTHR22912">
    <property type="entry name" value="DISULFIDE OXIDOREDUCTASE"/>
    <property type="match status" value="1"/>
</dbReference>
<feature type="disulfide bond" description="Redox-active" evidence="15">
    <location>
        <begin position="145"/>
        <end position="150"/>
    </location>
</feature>
<dbReference type="Proteomes" id="UP000018877">
    <property type="component" value="Unassembled WGS sequence"/>
</dbReference>
<evidence type="ECO:0000256" key="5">
    <source>
        <dbReference type="ARBA" id="ARBA00022490"/>
    </source>
</evidence>
<dbReference type="Pfam" id="PF02852">
    <property type="entry name" value="Pyr_redox_dim"/>
    <property type="match status" value="1"/>
</dbReference>
<dbReference type="PRINTS" id="PR00411">
    <property type="entry name" value="PNDRDTASEI"/>
</dbReference>
<dbReference type="InterPro" id="IPR004099">
    <property type="entry name" value="Pyr_nucl-diS_OxRdtase_dimer"/>
</dbReference>
<keyword evidence="10" id="KW-1015">Disulfide bond</keyword>
<dbReference type="Gene3D" id="3.50.50.60">
    <property type="entry name" value="FAD/NAD(P)-binding domain"/>
    <property type="match status" value="2"/>
</dbReference>
<comment type="miscellaneous">
    <text evidence="16">The active site is a redox-active disulfide bond.</text>
</comment>
<dbReference type="SUPFAM" id="SSF51905">
    <property type="entry name" value="FAD/NAD(P)-binding domain"/>
    <property type="match status" value="1"/>
</dbReference>
<comment type="subcellular location">
    <subcellularLocation>
        <location evidence="1">Cytoplasm</location>
    </subcellularLocation>
</comment>
<dbReference type="InterPro" id="IPR006258">
    <property type="entry name" value="Lipoamide_DH"/>
</dbReference>
<dbReference type="GO" id="GO:0005737">
    <property type="term" value="C:cytoplasm"/>
    <property type="evidence" value="ECO:0007669"/>
    <property type="project" value="UniProtKB-SubCell"/>
</dbReference>
<evidence type="ECO:0000256" key="16">
    <source>
        <dbReference type="RuleBase" id="RU003692"/>
    </source>
</evidence>
<evidence type="ECO:0000313" key="18">
    <source>
        <dbReference type="EMBL" id="ETI69014.1"/>
    </source>
</evidence>
<dbReference type="PROSITE" id="PS00076">
    <property type="entry name" value="PYRIDINE_REDOX_1"/>
    <property type="match status" value="1"/>
</dbReference>
<accession>A0AB94IPN6</accession>
<comment type="catalytic activity">
    <reaction evidence="12 16">
        <text>N(6)-[(R)-dihydrolipoyl]-L-lysyl-[protein] + NAD(+) = N(6)-[(R)-lipoyl]-L-lysyl-[protein] + NADH + H(+)</text>
        <dbReference type="Rhea" id="RHEA:15045"/>
        <dbReference type="Rhea" id="RHEA-COMP:10474"/>
        <dbReference type="Rhea" id="RHEA-COMP:10475"/>
        <dbReference type="ChEBI" id="CHEBI:15378"/>
        <dbReference type="ChEBI" id="CHEBI:57540"/>
        <dbReference type="ChEBI" id="CHEBI:57945"/>
        <dbReference type="ChEBI" id="CHEBI:83099"/>
        <dbReference type="ChEBI" id="CHEBI:83100"/>
        <dbReference type="EC" id="1.8.1.4"/>
    </reaction>
</comment>
<dbReference type="FunFam" id="3.30.390.30:FF:000001">
    <property type="entry name" value="Dihydrolipoyl dehydrogenase"/>
    <property type="match status" value="1"/>
</dbReference>
<dbReference type="Gene3D" id="3.30.390.30">
    <property type="match status" value="1"/>
</dbReference>
<feature type="binding site" evidence="14">
    <location>
        <position position="373"/>
    </location>
    <ligand>
        <name>NAD(+)</name>
        <dbReference type="ChEBI" id="CHEBI:57540"/>
    </ligand>
</feature>
<dbReference type="PRINTS" id="PR00368">
    <property type="entry name" value="FADPNR"/>
</dbReference>
<feature type="active site" description="Proton acceptor" evidence="13">
    <location>
        <position position="543"/>
    </location>
</feature>
<feature type="binding site" evidence="14">
    <location>
        <position position="306"/>
    </location>
    <ligand>
        <name>NAD(+)</name>
        <dbReference type="ChEBI" id="CHEBI:57540"/>
    </ligand>
</feature>
<evidence type="ECO:0000256" key="6">
    <source>
        <dbReference type="ARBA" id="ARBA00022630"/>
    </source>
</evidence>
<comment type="caution">
    <text evidence="18">The sequence shown here is derived from an EMBL/GenBank/DDBJ whole genome shotgun (WGS) entry which is preliminary data.</text>
</comment>
<dbReference type="CDD" id="cd06849">
    <property type="entry name" value="lipoyl_domain"/>
    <property type="match status" value="1"/>
</dbReference>
<dbReference type="AlphaFoldDB" id="A0AB94IPN6"/>
<evidence type="ECO:0000256" key="12">
    <source>
        <dbReference type="ARBA" id="ARBA00049187"/>
    </source>
</evidence>
<organism evidence="18 19">
    <name type="scientific">Neobacillus vireti LMG 21834</name>
    <dbReference type="NCBI Taxonomy" id="1131730"/>
    <lineage>
        <taxon>Bacteria</taxon>
        <taxon>Bacillati</taxon>
        <taxon>Bacillota</taxon>
        <taxon>Bacilli</taxon>
        <taxon>Bacillales</taxon>
        <taxon>Bacillaceae</taxon>
        <taxon>Neobacillus</taxon>
    </lineage>
</organism>
<evidence type="ECO:0000256" key="15">
    <source>
        <dbReference type="PIRSR" id="PIRSR000350-4"/>
    </source>
</evidence>
<keyword evidence="9 14" id="KW-0520">NAD</keyword>
<dbReference type="InterPro" id="IPR023753">
    <property type="entry name" value="FAD/NAD-binding_dom"/>
</dbReference>
<evidence type="ECO:0000259" key="17">
    <source>
        <dbReference type="PROSITE" id="PS50968"/>
    </source>
</evidence>
<keyword evidence="19" id="KW-1185">Reference proteome</keyword>
<dbReference type="SUPFAM" id="SSF51230">
    <property type="entry name" value="Single hybrid motif"/>
    <property type="match status" value="1"/>
</dbReference>
<dbReference type="GO" id="GO:0004148">
    <property type="term" value="F:dihydrolipoyl dehydrogenase (NADH) activity"/>
    <property type="evidence" value="ECO:0007669"/>
    <property type="project" value="UniProtKB-EC"/>
</dbReference>
<name>A0AB94IPN6_9BACI</name>
<evidence type="ECO:0000256" key="10">
    <source>
        <dbReference type="ARBA" id="ARBA00023157"/>
    </source>
</evidence>
<evidence type="ECO:0000256" key="8">
    <source>
        <dbReference type="ARBA" id="ARBA00023002"/>
    </source>
</evidence>
<comment type="similarity">
    <text evidence="2 16">Belongs to the class-I pyridine nucleotide-disulfide oxidoreductase family.</text>
</comment>
<proteinExistence type="inferred from homology"/>
<evidence type="ECO:0000256" key="13">
    <source>
        <dbReference type="PIRSR" id="PIRSR000350-2"/>
    </source>
</evidence>
<sequence length="564" mass="60604">MDIIVPKAGLTMTEATVTTWLVAEGEKVKKNDTIAELMTEKMTIEVEAPESGVIVSIIKQEGEEVLVGETLATLHTTHSYRDEKENIALPSANEVLKSPSNETASPGYDAAVIGGGPGGYLAALRIAQLGGKVVLIERNELGGVCLNAGCIPTKTLLKGAELTKIHTFSSEFGVYYPPPTIDFAKLMKKKETLIQQLQKGISHLLKKDKVTVINGVGEIVSPNKVKVTKSNGEIETITSKNIILATGSEAHIPNIPGLKNAKPWASKEALSMTELPESIAIIGAGAIGCEFAGIYAPFGVKVVLIESENEILPGADLDVAQFLKKSLKKDGVEILTSSQVKEIKEENGEKTLYIEHKDHYKEIVVKEILVATGRKARLEKLKAIGLEEENGGVMVDESLRTSIPSIFAIGDITGKENLAHVASAQGMVAAENCMGYQKRMNYELIPRCIYTSPEIASVGLTEKEANTKNLDYQIGKYYFNGNGRALTNGKAEGFVKVVRDKKYNQILGIHIVGTNASELISEGVLAINLEATTEEIAATIHPHPTLSEGLLEAALASMGKGIHV</sequence>
<feature type="binding site" evidence="14">
    <location>
        <begin position="246"/>
        <end position="248"/>
    </location>
    <ligand>
        <name>FAD</name>
        <dbReference type="ChEBI" id="CHEBI:57692"/>
    </ligand>
</feature>
<dbReference type="EMBL" id="ALAN01000059">
    <property type="protein sequence ID" value="ETI69014.1"/>
    <property type="molecule type" value="Genomic_DNA"/>
</dbReference>
<dbReference type="PIRSF" id="PIRSF000350">
    <property type="entry name" value="Mercury_reductase_MerA"/>
    <property type="match status" value="1"/>
</dbReference>
<feature type="binding site" evidence="14">
    <location>
        <begin position="283"/>
        <end position="290"/>
    </location>
    <ligand>
        <name>NAD(+)</name>
        <dbReference type="ChEBI" id="CHEBI:57540"/>
    </ligand>
</feature>
<dbReference type="Pfam" id="PF07992">
    <property type="entry name" value="Pyr_redox_2"/>
    <property type="match status" value="1"/>
</dbReference>
<feature type="binding site" evidence="14">
    <location>
        <position position="154"/>
    </location>
    <ligand>
        <name>FAD</name>
        <dbReference type="ChEBI" id="CHEBI:57692"/>
    </ligand>
</feature>
<dbReference type="PANTHER" id="PTHR22912:SF217">
    <property type="entry name" value="DIHYDROLIPOYL DEHYDROGENASE"/>
    <property type="match status" value="1"/>
</dbReference>
<dbReference type="InterPro" id="IPR012999">
    <property type="entry name" value="Pyr_OxRdtase_I_AS"/>
</dbReference>
<dbReference type="RefSeq" id="WP_024028128.1">
    <property type="nucleotide sequence ID" value="NZ_ALAN01000059.1"/>
</dbReference>
<reference evidence="18 19" key="1">
    <citation type="journal article" date="2014" name="Environ. Microbiol.">
        <title>The nitrate-ammonifying and nosZ-carrying bacterium Bacillus vireti is a potent source and sink for nitric and nitrous oxide under high nitrate conditions.</title>
        <authorList>
            <person name="Mania D."/>
            <person name="Heylen K."/>
            <person name="van Spanning R.J."/>
            <person name="Frostegard A."/>
        </authorList>
    </citation>
    <scope>NUCLEOTIDE SEQUENCE [LARGE SCALE GENOMIC DNA]</scope>
    <source>
        <strain evidence="18 19">LMG 21834</strain>
    </source>
</reference>
<dbReference type="InterPro" id="IPR011053">
    <property type="entry name" value="Single_hybrid_motif"/>
</dbReference>
<dbReference type="Pfam" id="PF00364">
    <property type="entry name" value="Biotin_lipoyl"/>
    <property type="match status" value="1"/>
</dbReference>
<evidence type="ECO:0000313" key="19">
    <source>
        <dbReference type="Proteomes" id="UP000018877"/>
    </source>
</evidence>
<evidence type="ECO:0000256" key="4">
    <source>
        <dbReference type="ARBA" id="ARBA00016961"/>
    </source>
</evidence>
<dbReference type="GO" id="GO:0050660">
    <property type="term" value="F:flavin adenine dinucleotide binding"/>
    <property type="evidence" value="ECO:0007669"/>
    <property type="project" value="InterPro"/>
</dbReference>
<dbReference type="InterPro" id="IPR016156">
    <property type="entry name" value="FAD/NAD-linked_Rdtase_dimer_sf"/>
</dbReference>
<evidence type="ECO:0000256" key="9">
    <source>
        <dbReference type="ARBA" id="ARBA00023027"/>
    </source>
</evidence>
<evidence type="ECO:0000256" key="3">
    <source>
        <dbReference type="ARBA" id="ARBA00012608"/>
    </source>
</evidence>
<dbReference type="EC" id="1.8.1.4" evidence="3 16"/>
<dbReference type="GO" id="GO:0006103">
    <property type="term" value="P:2-oxoglutarate metabolic process"/>
    <property type="evidence" value="ECO:0007669"/>
    <property type="project" value="TreeGrafter"/>
</dbReference>
<dbReference type="Gene3D" id="2.40.50.100">
    <property type="match status" value="1"/>
</dbReference>